<keyword evidence="2" id="KW-0805">Transcription regulation</keyword>
<dbReference type="InterPro" id="IPR013324">
    <property type="entry name" value="RNA_pol_sigma_r3/r4-like"/>
</dbReference>
<evidence type="ECO:0000259" key="6">
    <source>
        <dbReference type="Pfam" id="PF08281"/>
    </source>
</evidence>
<dbReference type="EMBL" id="CP089983">
    <property type="protein sequence ID" value="WXB03881.1"/>
    <property type="molecule type" value="Genomic_DNA"/>
</dbReference>
<evidence type="ECO:0000256" key="2">
    <source>
        <dbReference type="ARBA" id="ARBA00023015"/>
    </source>
</evidence>
<feature type="domain" description="RNA polymerase sigma factor 70 region 4 type 2" evidence="6">
    <location>
        <begin position="102"/>
        <end position="154"/>
    </location>
</feature>
<dbReference type="SUPFAM" id="SSF88946">
    <property type="entry name" value="Sigma2 domain of RNA polymerase sigma factors"/>
    <property type="match status" value="1"/>
</dbReference>
<dbReference type="Gene3D" id="1.10.10.10">
    <property type="entry name" value="Winged helix-like DNA-binding domain superfamily/Winged helix DNA-binding domain"/>
    <property type="match status" value="1"/>
</dbReference>
<dbReference type="InterPro" id="IPR013249">
    <property type="entry name" value="RNA_pol_sigma70_r4_t2"/>
</dbReference>
<dbReference type="InterPro" id="IPR013325">
    <property type="entry name" value="RNA_pol_sigma_r2"/>
</dbReference>
<comment type="similarity">
    <text evidence="1">Belongs to the sigma-70 factor family. ECF subfamily.</text>
</comment>
<organism evidence="7 8">
    <name type="scientific">Pendulispora rubella</name>
    <dbReference type="NCBI Taxonomy" id="2741070"/>
    <lineage>
        <taxon>Bacteria</taxon>
        <taxon>Pseudomonadati</taxon>
        <taxon>Myxococcota</taxon>
        <taxon>Myxococcia</taxon>
        <taxon>Myxococcales</taxon>
        <taxon>Sorangiineae</taxon>
        <taxon>Pendulisporaceae</taxon>
        <taxon>Pendulispora</taxon>
    </lineage>
</organism>
<dbReference type="PANTHER" id="PTHR43133:SF51">
    <property type="entry name" value="RNA POLYMERASE SIGMA FACTOR"/>
    <property type="match status" value="1"/>
</dbReference>
<dbReference type="Proteomes" id="UP001374803">
    <property type="component" value="Chromosome"/>
</dbReference>
<evidence type="ECO:0000313" key="7">
    <source>
        <dbReference type="EMBL" id="WXB03881.1"/>
    </source>
</evidence>
<evidence type="ECO:0000259" key="5">
    <source>
        <dbReference type="Pfam" id="PF04542"/>
    </source>
</evidence>
<evidence type="ECO:0000256" key="1">
    <source>
        <dbReference type="ARBA" id="ARBA00010641"/>
    </source>
</evidence>
<sequence>MARAYELFHERVRIFARRLLHDESAAEDLVHEVFVTLPSAIRSFRGESALPTFLVGIAVRHARHHVRAASRRRAAMERLSLAPPPDGAPDAEDRAYAEQLARALSRAMDKLPDDQRAVFVLCEMDERTSAEVAMIVGAPEGTVRTRLFHAKRKLRDILEREGFR</sequence>
<gene>
    <name evidence="7" type="ORF">LVJ94_44115</name>
</gene>
<evidence type="ECO:0000313" key="8">
    <source>
        <dbReference type="Proteomes" id="UP001374803"/>
    </source>
</evidence>
<dbReference type="NCBIfam" id="TIGR02937">
    <property type="entry name" value="sigma70-ECF"/>
    <property type="match status" value="1"/>
</dbReference>
<keyword evidence="4" id="KW-0804">Transcription</keyword>
<dbReference type="Gene3D" id="1.10.1740.10">
    <property type="match status" value="1"/>
</dbReference>
<dbReference type="InterPro" id="IPR036388">
    <property type="entry name" value="WH-like_DNA-bd_sf"/>
</dbReference>
<dbReference type="InterPro" id="IPR014284">
    <property type="entry name" value="RNA_pol_sigma-70_dom"/>
</dbReference>
<keyword evidence="8" id="KW-1185">Reference proteome</keyword>
<dbReference type="Pfam" id="PF08281">
    <property type="entry name" value="Sigma70_r4_2"/>
    <property type="match status" value="1"/>
</dbReference>
<dbReference type="InterPro" id="IPR039425">
    <property type="entry name" value="RNA_pol_sigma-70-like"/>
</dbReference>
<accession>A0ABZ2L3T1</accession>
<protein>
    <submittedName>
        <fullName evidence="7">RNA polymerase sigma factor</fullName>
    </submittedName>
</protein>
<dbReference type="CDD" id="cd06171">
    <property type="entry name" value="Sigma70_r4"/>
    <property type="match status" value="1"/>
</dbReference>
<keyword evidence="3" id="KW-0731">Sigma factor</keyword>
<proteinExistence type="inferred from homology"/>
<dbReference type="SUPFAM" id="SSF88659">
    <property type="entry name" value="Sigma3 and sigma4 domains of RNA polymerase sigma factors"/>
    <property type="match status" value="1"/>
</dbReference>
<dbReference type="PANTHER" id="PTHR43133">
    <property type="entry name" value="RNA POLYMERASE ECF-TYPE SIGMA FACTO"/>
    <property type="match status" value="1"/>
</dbReference>
<feature type="domain" description="RNA polymerase sigma-70 region 2" evidence="5">
    <location>
        <begin position="5"/>
        <end position="72"/>
    </location>
</feature>
<evidence type="ECO:0000256" key="3">
    <source>
        <dbReference type="ARBA" id="ARBA00023082"/>
    </source>
</evidence>
<evidence type="ECO:0000256" key="4">
    <source>
        <dbReference type="ARBA" id="ARBA00023163"/>
    </source>
</evidence>
<reference evidence="7" key="1">
    <citation type="submission" date="2021-12" db="EMBL/GenBank/DDBJ databases">
        <title>Discovery of the Pendulisporaceae a myxobacterial family with distinct sporulation behavior and unique specialized metabolism.</title>
        <authorList>
            <person name="Garcia R."/>
            <person name="Popoff A."/>
            <person name="Bader C.D."/>
            <person name="Loehr J."/>
            <person name="Walesch S."/>
            <person name="Walt C."/>
            <person name="Boldt J."/>
            <person name="Bunk B."/>
            <person name="Haeckl F.J.F.P.J."/>
            <person name="Gunesch A.P."/>
            <person name="Birkelbach J."/>
            <person name="Nuebel U."/>
            <person name="Pietschmann T."/>
            <person name="Bach T."/>
            <person name="Mueller R."/>
        </authorList>
    </citation>
    <scope>NUCLEOTIDE SEQUENCE</scope>
    <source>
        <strain evidence="7">MSr11367</strain>
    </source>
</reference>
<dbReference type="Pfam" id="PF04542">
    <property type="entry name" value="Sigma70_r2"/>
    <property type="match status" value="1"/>
</dbReference>
<dbReference type="RefSeq" id="WP_394833516.1">
    <property type="nucleotide sequence ID" value="NZ_CP089929.1"/>
</dbReference>
<dbReference type="InterPro" id="IPR007627">
    <property type="entry name" value="RNA_pol_sigma70_r2"/>
</dbReference>
<name>A0ABZ2L3T1_9BACT</name>